<dbReference type="RefSeq" id="WP_341423834.1">
    <property type="nucleotide sequence ID" value="NZ_JBBUTG010000001.1"/>
</dbReference>
<name>A0ABU9BHR8_9BURK</name>
<feature type="compositionally biased region" description="Pro residues" evidence="1">
    <location>
        <begin position="39"/>
        <end position="65"/>
    </location>
</feature>
<evidence type="ECO:0000313" key="3">
    <source>
        <dbReference type="Proteomes" id="UP001371218"/>
    </source>
</evidence>
<organism evidence="2 3">
    <name type="scientific">Ideonella lacteola</name>
    <dbReference type="NCBI Taxonomy" id="2984193"/>
    <lineage>
        <taxon>Bacteria</taxon>
        <taxon>Pseudomonadati</taxon>
        <taxon>Pseudomonadota</taxon>
        <taxon>Betaproteobacteria</taxon>
        <taxon>Burkholderiales</taxon>
        <taxon>Sphaerotilaceae</taxon>
        <taxon>Ideonella</taxon>
    </lineage>
</organism>
<gene>
    <name evidence="2" type="ORF">AACH06_01580</name>
</gene>
<sequence>MNTRHDTLLALQRQLAHEMPGPGSGWAPQATLKAHDLPPDPPASPPAPRPPAGEPPIEDPPPPGTSAPISDPPKSG</sequence>
<keyword evidence="3" id="KW-1185">Reference proteome</keyword>
<accession>A0ABU9BHR8</accession>
<proteinExistence type="predicted"/>
<comment type="caution">
    <text evidence="2">The sequence shown here is derived from an EMBL/GenBank/DDBJ whole genome shotgun (WGS) entry which is preliminary data.</text>
</comment>
<reference evidence="2 3" key="1">
    <citation type="submission" date="2024-04" db="EMBL/GenBank/DDBJ databases">
        <title>Novel species of the genus Ideonella isolated from streams.</title>
        <authorList>
            <person name="Lu H."/>
        </authorList>
    </citation>
    <scope>NUCLEOTIDE SEQUENCE [LARGE SCALE GENOMIC DNA]</scope>
    <source>
        <strain evidence="2 3">DXS29W</strain>
    </source>
</reference>
<dbReference type="EMBL" id="JBBUTG010000001">
    <property type="protein sequence ID" value="MEK8029498.1"/>
    <property type="molecule type" value="Genomic_DNA"/>
</dbReference>
<protein>
    <submittedName>
        <fullName evidence="2">Uncharacterized protein</fullName>
    </submittedName>
</protein>
<dbReference type="Proteomes" id="UP001371218">
    <property type="component" value="Unassembled WGS sequence"/>
</dbReference>
<evidence type="ECO:0000313" key="2">
    <source>
        <dbReference type="EMBL" id="MEK8029498.1"/>
    </source>
</evidence>
<evidence type="ECO:0000256" key="1">
    <source>
        <dbReference type="SAM" id="MobiDB-lite"/>
    </source>
</evidence>
<feature type="region of interest" description="Disordered" evidence="1">
    <location>
        <begin position="18"/>
        <end position="76"/>
    </location>
</feature>